<dbReference type="PANTHER" id="PTHR35585">
    <property type="entry name" value="HHE DOMAIN PROTEIN (AFU_ORTHOLOGUE AFUA_4G00730)"/>
    <property type="match status" value="1"/>
</dbReference>
<dbReference type="OrthoDB" id="9793637at2"/>
<reference evidence="2 3" key="1">
    <citation type="journal article" date="2016" name="Genome Announc.">
        <title>Complete Genome and Plasmid Sequences for Rhodococcus fascians D188 and Draft Sequences for Rhodococcus Isolates PBTS 1 and PBTS 2.</title>
        <authorList>
            <person name="Stamler R.A."/>
            <person name="Vereecke D."/>
            <person name="Zhang Y."/>
            <person name="Schilkey F."/>
            <person name="Devitt N."/>
            <person name="Randall J.J."/>
        </authorList>
    </citation>
    <scope>NUCLEOTIDE SEQUENCE [LARGE SCALE GENOMIC DNA]</scope>
    <source>
        <strain evidence="2 3">PBTS2</strain>
    </source>
</reference>
<proteinExistence type="predicted"/>
<accession>A0A143QHE6</accession>
<dbReference type="Proteomes" id="UP000076038">
    <property type="component" value="Chromosome"/>
</dbReference>
<organism evidence="2 3">
    <name type="scientific">Rhodococcoides fascians</name>
    <name type="common">Rhodococcus fascians</name>
    <dbReference type="NCBI Taxonomy" id="1828"/>
    <lineage>
        <taxon>Bacteria</taxon>
        <taxon>Bacillati</taxon>
        <taxon>Actinomycetota</taxon>
        <taxon>Actinomycetes</taxon>
        <taxon>Mycobacteriales</taxon>
        <taxon>Nocardiaceae</taxon>
        <taxon>Rhodococcoides</taxon>
    </lineage>
</organism>
<dbReference type="RefSeq" id="WP_048319212.1">
    <property type="nucleotide sequence ID" value="NZ_CP015220.1"/>
</dbReference>
<dbReference type="EMBL" id="CP015220">
    <property type="protein sequence ID" value="AMY22575.1"/>
    <property type="molecule type" value="Genomic_DNA"/>
</dbReference>
<evidence type="ECO:0000313" key="2">
    <source>
        <dbReference type="EMBL" id="AMY22575.1"/>
    </source>
</evidence>
<dbReference type="AlphaFoldDB" id="A0A143QHE6"/>
<protein>
    <recommendedName>
        <fullName evidence="1">Hemerythrin-like domain-containing protein</fullName>
    </recommendedName>
</protein>
<dbReference type="InterPro" id="IPR012312">
    <property type="entry name" value="Hemerythrin-like"/>
</dbReference>
<name>A0A143QHE6_RHOFA</name>
<dbReference type="PATRIC" id="fig|1653479.3.peg.1280"/>
<reference evidence="3" key="2">
    <citation type="submission" date="2016-04" db="EMBL/GenBank/DDBJ databases">
        <title>Complete Genome and Plasmid Sequences for Rhodococcus fascians D188 and Draft Sequences for Rhodococcus spp. Isolates PBTS 1 and PBTS 2.</title>
        <authorList>
            <person name="Stamer R."/>
            <person name="Vereecke D."/>
            <person name="Zhang Y."/>
            <person name="Schilkey F."/>
            <person name="Devitt N."/>
            <person name="Randall J."/>
        </authorList>
    </citation>
    <scope>NUCLEOTIDE SEQUENCE [LARGE SCALE GENOMIC DNA]</scope>
    <source>
        <strain evidence="3">PBTS2</strain>
    </source>
</reference>
<sequence length="238" mass="27089">MATSIAHQTVSELGGPGSVLVRQRRDHIELDDLIERLEHTDGTDQDDVLTQLCRLVFPHAFAEEAVLWPLIRKRVPEGEKLTLQIEREHQQINELFTELEKKPHSDPGRTVLLQSIITLLREDVRDEEDELLPMLRSRMSDVELVRTGRVWETVRRISPTRPHPVVARRPPGNAIAALPLTVLDRSRDHLDRLTRHGPRPVSRPAIAVSRGLATVAGWVEHLPPLTRGEDPSTRTREK</sequence>
<feature type="domain" description="Hemerythrin-like" evidence="1">
    <location>
        <begin position="24"/>
        <end position="135"/>
    </location>
</feature>
<dbReference type="KEGG" id="rhs:A3Q41_01264"/>
<evidence type="ECO:0000259" key="1">
    <source>
        <dbReference type="Pfam" id="PF01814"/>
    </source>
</evidence>
<dbReference type="Pfam" id="PF01814">
    <property type="entry name" value="Hemerythrin"/>
    <property type="match status" value="1"/>
</dbReference>
<keyword evidence="3" id="KW-1185">Reference proteome</keyword>
<dbReference type="Gene3D" id="1.20.120.520">
    <property type="entry name" value="nmb1532 protein domain like"/>
    <property type="match status" value="1"/>
</dbReference>
<gene>
    <name evidence="2" type="ORF">A3Q41_01264</name>
</gene>
<evidence type="ECO:0000313" key="3">
    <source>
        <dbReference type="Proteomes" id="UP000076038"/>
    </source>
</evidence>
<dbReference type="PANTHER" id="PTHR35585:SF1">
    <property type="entry name" value="HHE DOMAIN PROTEIN (AFU_ORTHOLOGUE AFUA_4G00730)"/>
    <property type="match status" value="1"/>
</dbReference>